<evidence type="ECO:0000313" key="5">
    <source>
        <dbReference type="Proteomes" id="UP000322315"/>
    </source>
</evidence>
<reference evidence="3 4" key="2">
    <citation type="submission" date="2019-07" db="EMBL/GenBank/DDBJ databases">
        <title>Algibacter marinivivus sp. nov., isolated from the surface of a marine red alga.</title>
        <authorList>
            <person name="Zhong X."/>
            <person name="Xu W."/>
            <person name="Zhang Y."/>
            <person name="Zhang Q."/>
            <person name="Du Z."/>
        </authorList>
    </citation>
    <scope>NUCLEOTIDE SEQUENCE [LARGE SCALE GENOMIC DNA]</scope>
    <source>
        <strain evidence="3 4">RU-4-M-4</strain>
    </source>
</reference>
<evidence type="ECO:0000256" key="1">
    <source>
        <dbReference type="SAM" id="MobiDB-lite"/>
    </source>
</evidence>
<accession>A0A5M7BFW0</accession>
<keyword evidence="4" id="KW-1185">Reference proteome</keyword>
<dbReference type="AlphaFoldDB" id="A0A5M7BFW0"/>
<dbReference type="Proteomes" id="UP000315145">
    <property type="component" value="Unassembled WGS sequence"/>
</dbReference>
<feature type="compositionally biased region" description="Basic residues" evidence="1">
    <location>
        <begin position="496"/>
        <end position="509"/>
    </location>
</feature>
<reference evidence="2" key="3">
    <citation type="submission" date="2019-09" db="EMBL/GenBank/DDBJ databases">
        <authorList>
            <person name="Zhang D.-C."/>
        </authorList>
    </citation>
    <scope>NUCLEOTIDE SEQUENCE</scope>
    <source>
        <strain evidence="2">RU-4-M-4</strain>
    </source>
</reference>
<organism evidence="2 5">
    <name type="scientific">Algibacter amylolyticus</name>
    <dbReference type="NCBI Taxonomy" id="1608400"/>
    <lineage>
        <taxon>Bacteria</taxon>
        <taxon>Pseudomonadati</taxon>
        <taxon>Bacteroidota</taxon>
        <taxon>Flavobacteriia</taxon>
        <taxon>Flavobacteriales</taxon>
        <taxon>Flavobacteriaceae</taxon>
        <taxon>Algibacter</taxon>
    </lineage>
</organism>
<feature type="region of interest" description="Disordered" evidence="1">
    <location>
        <begin position="1"/>
        <end position="26"/>
    </location>
</feature>
<dbReference type="EMBL" id="VMBF01000001">
    <property type="protein sequence ID" value="TSJ81995.1"/>
    <property type="molecule type" value="Genomic_DNA"/>
</dbReference>
<dbReference type="Proteomes" id="UP000322315">
    <property type="component" value="Unassembled WGS sequence"/>
</dbReference>
<reference evidence="2 5" key="1">
    <citation type="journal article" date="2015" name="Int. J. Syst. Evol. Microbiol.">
        <title>Algibacter amylolyticus sp. nov., isolated from intertidal sediment.</title>
        <authorList>
            <person name="Zhang D.C."/>
            <person name="Wu J."/>
            <person name="Neuner K."/>
            <person name="Yao J."/>
            <person name="Margesin R."/>
        </authorList>
    </citation>
    <scope>NUCLEOTIDE SEQUENCE [LARGE SCALE GENOMIC DNA]</scope>
    <source>
        <strain evidence="2 5">RU-4-M-4</strain>
    </source>
</reference>
<evidence type="ECO:0000313" key="3">
    <source>
        <dbReference type="EMBL" id="TSJ81995.1"/>
    </source>
</evidence>
<feature type="region of interest" description="Disordered" evidence="1">
    <location>
        <begin position="488"/>
        <end position="524"/>
    </location>
</feature>
<dbReference type="RefSeq" id="WP_144115093.1">
    <property type="nucleotide sequence ID" value="NZ_JACHGE010000001.1"/>
</dbReference>
<name>A0A5M7BFW0_9FLAO</name>
<gene>
    <name evidence="2" type="ORF">F2B50_02625</name>
    <name evidence="3" type="ORF">FPF71_02625</name>
</gene>
<evidence type="ECO:0000313" key="4">
    <source>
        <dbReference type="Proteomes" id="UP000315145"/>
    </source>
</evidence>
<proteinExistence type="predicted"/>
<dbReference type="EMBL" id="VWRS01000001">
    <property type="protein sequence ID" value="KAA5827750.1"/>
    <property type="molecule type" value="Genomic_DNA"/>
</dbReference>
<sequence length="621" mass="70066">MSIGLKRVPYSGGRKQGPNKWGEEVFGEGDYNKTVREITQNSSDNPKDINQLDPVKIKIESFEVDVNQIPGSQELKDSFKCGLNYLKAGYDESGVTCSKFQKGIDLLSGDKITILKFSDYNTTGLYGDWDDTSSPIYRFFASVGYSIEGGEGGGSRGHGKTAPFNLSRINTVFYSSYSKHEGKEQHTFFGSTDLIYFEQEGQKYKGEIFFCDHDDGTEYRTITYDSFEEAKRTIPSWMAQRTEEGTDVYVVGFEPKSDDWEDLIIKSYMRNFYAAIIDNKITVEINGKLLDSNTINTIQFISLFDKNDKQDRTLQYIDAYMNGHSETRELPLLGKCCVKVIQKDGYARSYDMMRSRKMMIQDQRKRTWSSYDYSAVFCCESTHGSEILRKTEGSTHRAWDFKSLVGGEKYRVEIRDFIREVVTAVAGSGASDEEDVQVAELFAAGIGLSGGGQNTASAEITDNETGRKLPQIKKDNIIPVNVKSGTVRIDPNGNIKKARPIKEKRKKKTQEKTNPNTSNKRKKYSVSEFPHVVVRNEKDLCFDVHIENIKSVDIELQTLSFNIPDENGNSLDIKLMNTVKDNRGDSLLTKSTNTFGPLRLTPGSNIIKAYPDELNVLILIS</sequence>
<comment type="caution">
    <text evidence="2">The sequence shown here is derived from an EMBL/GenBank/DDBJ whole genome shotgun (WGS) entry which is preliminary data.</text>
</comment>
<evidence type="ECO:0000313" key="2">
    <source>
        <dbReference type="EMBL" id="KAA5827750.1"/>
    </source>
</evidence>
<dbReference type="OrthoDB" id="1395829at2"/>
<protein>
    <submittedName>
        <fullName evidence="2">Uncharacterized protein</fullName>
    </submittedName>
</protein>